<name>A0ACC9CXM0_9FIRM</name>
<evidence type="ECO:0000313" key="1">
    <source>
        <dbReference type="EMBL" id="PDX60572.1"/>
    </source>
</evidence>
<dbReference type="Proteomes" id="UP000220959">
    <property type="component" value="Unassembled WGS sequence"/>
</dbReference>
<dbReference type="EMBL" id="NMTR01000021">
    <property type="protein sequence ID" value="PDX60572.1"/>
    <property type="molecule type" value="Genomic_DNA"/>
</dbReference>
<keyword evidence="2" id="KW-1185">Reference proteome</keyword>
<protein>
    <submittedName>
        <fullName evidence="1">Uncharacterized protein</fullName>
    </submittedName>
</protein>
<sequence>MRKWNGWAVLAAGAAALWLGGKLIGLAEAGITLALMAFGGMGPGAAATRAPLILWAVLCTLAGVGLYGWNCRQENRQYEAAARRQQADEAAAKTMDKRGRRRKAG</sequence>
<proteinExistence type="predicted"/>
<gene>
    <name evidence="1" type="ORF">CGS49_11345</name>
</gene>
<comment type="caution">
    <text evidence="1">The sequence shown here is derived from an EMBL/GenBank/DDBJ whole genome shotgun (WGS) entry which is preliminary data.</text>
</comment>
<evidence type="ECO:0000313" key="2">
    <source>
        <dbReference type="Proteomes" id="UP000220959"/>
    </source>
</evidence>
<organism evidence="1 2">
    <name type="scientific">Faecalibacterium langellae</name>
    <dbReference type="NCBI Taxonomy" id="3435293"/>
    <lineage>
        <taxon>Bacteria</taxon>
        <taxon>Bacillati</taxon>
        <taxon>Bacillota</taxon>
        <taxon>Clostridia</taxon>
        <taxon>Eubacteriales</taxon>
        <taxon>Oscillospiraceae</taxon>
        <taxon>Faecalibacterium</taxon>
    </lineage>
</organism>
<accession>A0ACC9CXM0</accession>
<reference evidence="1 2" key="1">
    <citation type="journal article" date="2017" name="Front. Microbiol.">
        <title>New Insights into the Diversity of the Genus Faecalibacterium.</title>
        <authorList>
            <person name="Benevides L."/>
            <person name="Burman S."/>
            <person name="Martin R."/>
            <person name="Robert V."/>
            <person name="Thomas M."/>
            <person name="Miquel S."/>
            <person name="Chain F."/>
            <person name="Sokol H."/>
            <person name="Bermudez-Humaran L.G."/>
            <person name="Morrison M."/>
            <person name="Langella P."/>
            <person name="Azevedo V.A."/>
            <person name="Chatel J.M."/>
            <person name="Soares S."/>
        </authorList>
    </citation>
    <scope>NUCLEOTIDE SEQUENCE [LARGE SCALE GENOMIC DNA]</scope>
    <source>
        <strain evidence="2">CNCM I-4541</strain>
    </source>
</reference>